<comment type="caution">
    <text evidence="4">The sequence shown here is derived from an EMBL/GenBank/DDBJ whole genome shotgun (WGS) entry which is preliminary data.</text>
</comment>
<reference evidence="4" key="1">
    <citation type="journal article" date="2019" name="Microbiol. Resour. Announc.">
        <title>Draft Genomic Sequences of Streptomyces misionensis and Streptomyces albidoflavus, bacteria applied for phytopathogen biocontrol.</title>
        <authorList>
            <person name="Pylro V."/>
            <person name="Dias A."/>
            <person name="Andreote F."/>
            <person name="Varani A."/>
            <person name="Andreote C."/>
            <person name="Bernardo E."/>
            <person name="Martins T."/>
        </authorList>
    </citation>
    <scope>NUCLEOTIDE SEQUENCE [LARGE SCALE GENOMIC DNA]</scope>
    <source>
        <strain evidence="4">66</strain>
    </source>
</reference>
<dbReference type="PROSITE" id="PS00012">
    <property type="entry name" value="PHOSPHOPANTETHEINE"/>
    <property type="match status" value="1"/>
</dbReference>
<dbReference type="SUPFAM" id="SSF47336">
    <property type="entry name" value="ACP-like"/>
    <property type="match status" value="1"/>
</dbReference>
<organism evidence="4 5">
    <name type="scientific">Streptomyces misionensis</name>
    <dbReference type="NCBI Taxonomy" id="67331"/>
    <lineage>
        <taxon>Bacteria</taxon>
        <taxon>Bacillati</taxon>
        <taxon>Actinomycetota</taxon>
        <taxon>Actinomycetes</taxon>
        <taxon>Kitasatosporales</taxon>
        <taxon>Streptomycetaceae</taxon>
        <taxon>Streptomyces</taxon>
    </lineage>
</organism>
<evidence type="ECO:0000259" key="3">
    <source>
        <dbReference type="PROSITE" id="PS50075"/>
    </source>
</evidence>
<evidence type="ECO:0000313" key="4">
    <source>
        <dbReference type="EMBL" id="TWV55559.1"/>
    </source>
</evidence>
<dbReference type="InterPro" id="IPR036736">
    <property type="entry name" value="ACP-like_sf"/>
</dbReference>
<keyword evidence="2" id="KW-0597">Phosphoprotein</keyword>
<protein>
    <submittedName>
        <fullName evidence="4">Acyl carrier protein</fullName>
    </submittedName>
</protein>
<dbReference type="EMBL" id="VOGW01000041">
    <property type="protein sequence ID" value="TWV55559.1"/>
    <property type="molecule type" value="Genomic_DNA"/>
</dbReference>
<dbReference type="SMART" id="SM00823">
    <property type="entry name" value="PKS_PP"/>
    <property type="match status" value="1"/>
</dbReference>
<accession>A0A5C6JZF4</accession>
<evidence type="ECO:0000256" key="1">
    <source>
        <dbReference type="ARBA" id="ARBA00022450"/>
    </source>
</evidence>
<dbReference type="InterPro" id="IPR020806">
    <property type="entry name" value="PKS_PP-bd"/>
</dbReference>
<dbReference type="AlphaFoldDB" id="A0A5C6JZF4"/>
<keyword evidence="5" id="KW-1185">Reference proteome</keyword>
<dbReference type="GO" id="GO:0017000">
    <property type="term" value="P:antibiotic biosynthetic process"/>
    <property type="evidence" value="ECO:0007669"/>
    <property type="project" value="UniProtKB-ARBA"/>
</dbReference>
<dbReference type="Gene3D" id="1.10.1200.10">
    <property type="entry name" value="ACP-like"/>
    <property type="match status" value="1"/>
</dbReference>
<evidence type="ECO:0000256" key="2">
    <source>
        <dbReference type="ARBA" id="ARBA00022553"/>
    </source>
</evidence>
<dbReference type="Proteomes" id="UP000320481">
    <property type="component" value="Unassembled WGS sequence"/>
</dbReference>
<evidence type="ECO:0000313" key="5">
    <source>
        <dbReference type="Proteomes" id="UP000320481"/>
    </source>
</evidence>
<proteinExistence type="predicted"/>
<sequence>MSDGEAVVLIEDKIAELAAAVLHTPVDRLDRTCRLDLLGFDSLMFLELSTALRQHLGCDIPTLELMGAAHLPDIAKRALQRIRQPAFPDRIETVAVPERSEHA</sequence>
<name>A0A5C6JZF4_9ACTN</name>
<gene>
    <name evidence="4" type="ORF">FRZ03_07615</name>
</gene>
<dbReference type="Pfam" id="PF00550">
    <property type="entry name" value="PP-binding"/>
    <property type="match status" value="1"/>
</dbReference>
<keyword evidence="1" id="KW-0596">Phosphopantetheine</keyword>
<dbReference type="InterPro" id="IPR006162">
    <property type="entry name" value="Ppantetheine_attach_site"/>
</dbReference>
<dbReference type="PROSITE" id="PS50075">
    <property type="entry name" value="CARRIER"/>
    <property type="match status" value="1"/>
</dbReference>
<dbReference type="GO" id="GO:0031177">
    <property type="term" value="F:phosphopantetheine binding"/>
    <property type="evidence" value="ECO:0007669"/>
    <property type="project" value="InterPro"/>
</dbReference>
<feature type="domain" description="Carrier" evidence="3">
    <location>
        <begin position="5"/>
        <end position="82"/>
    </location>
</feature>
<dbReference type="InterPro" id="IPR009081">
    <property type="entry name" value="PP-bd_ACP"/>
</dbReference>